<dbReference type="InterPro" id="IPR038418">
    <property type="entry name" value="6-PTP_synth/QueD_sf"/>
</dbReference>
<dbReference type="Gene3D" id="3.30.479.10">
    <property type="entry name" value="6-pyruvoyl tetrahydropterin synthase/QueD"/>
    <property type="match status" value="1"/>
</dbReference>
<evidence type="ECO:0008006" key="3">
    <source>
        <dbReference type="Google" id="ProtNLM"/>
    </source>
</evidence>
<dbReference type="Proteomes" id="UP000657075">
    <property type="component" value="Unassembled WGS sequence"/>
</dbReference>
<dbReference type="Pfam" id="PF01242">
    <property type="entry name" value="PTPS"/>
    <property type="match status" value="1"/>
</dbReference>
<evidence type="ECO:0000313" key="1">
    <source>
        <dbReference type="EMBL" id="GGI69312.1"/>
    </source>
</evidence>
<dbReference type="SUPFAM" id="SSF55620">
    <property type="entry name" value="Tetrahydrobiopterin biosynthesis enzymes-like"/>
    <property type="match status" value="1"/>
</dbReference>
<organism evidence="1 2">
    <name type="scientific">Vulcanisaeta souniana JCM 11219</name>
    <dbReference type="NCBI Taxonomy" id="1293586"/>
    <lineage>
        <taxon>Archaea</taxon>
        <taxon>Thermoproteota</taxon>
        <taxon>Thermoprotei</taxon>
        <taxon>Thermoproteales</taxon>
        <taxon>Thermoproteaceae</taxon>
        <taxon>Vulcanisaeta</taxon>
    </lineage>
</organism>
<dbReference type="AlphaFoldDB" id="A0A830E700"/>
<accession>A0A830E700</accession>
<sequence>MFSGAHRVRFSGVYGNVHGHNYDVTIRLCVDGRSMLVIDIDRVRQEVQGIINSFEGKYIKSSKEELQGLAPGEFVEIPCMPEGATGECVAWYFMDRILEILRRMGINETTETQVIVCDSPINCFEARSS</sequence>
<gene>
    <name evidence="1" type="ORF">GCM10007112_02840</name>
</gene>
<dbReference type="EMBL" id="BMNM01000001">
    <property type="protein sequence ID" value="GGI69312.1"/>
    <property type="molecule type" value="Genomic_DNA"/>
</dbReference>
<proteinExistence type="predicted"/>
<reference evidence="1" key="2">
    <citation type="submission" date="2020-09" db="EMBL/GenBank/DDBJ databases">
        <authorList>
            <person name="Sun Q."/>
            <person name="Ohkuma M."/>
        </authorList>
    </citation>
    <scope>NUCLEOTIDE SEQUENCE</scope>
    <source>
        <strain evidence="1">JCM 11219</strain>
    </source>
</reference>
<dbReference type="InterPro" id="IPR007115">
    <property type="entry name" value="6-PTP_synth/QueD"/>
</dbReference>
<name>A0A830E700_9CREN</name>
<comment type="caution">
    <text evidence="1">The sequence shown here is derived from an EMBL/GenBank/DDBJ whole genome shotgun (WGS) entry which is preliminary data.</text>
</comment>
<protein>
    <recommendedName>
        <fullName evidence="3">6-pyruvoyl tetrahydrobiopterin synthase</fullName>
    </recommendedName>
</protein>
<evidence type="ECO:0000313" key="2">
    <source>
        <dbReference type="Proteomes" id="UP000657075"/>
    </source>
</evidence>
<reference evidence="1" key="1">
    <citation type="journal article" date="2014" name="Int. J. Syst. Evol. Microbiol.">
        <title>Complete genome sequence of Corynebacterium casei LMG S-19264T (=DSM 44701T), isolated from a smear-ripened cheese.</title>
        <authorList>
            <consortium name="US DOE Joint Genome Institute (JGI-PGF)"/>
            <person name="Walter F."/>
            <person name="Albersmeier A."/>
            <person name="Kalinowski J."/>
            <person name="Ruckert C."/>
        </authorList>
    </citation>
    <scope>NUCLEOTIDE SEQUENCE</scope>
    <source>
        <strain evidence="1">JCM 11219</strain>
    </source>
</reference>